<sequence length="96" mass="11206">MMTTTETVEDVWTLAAGMMDRQGRRRAKDDEVHRSDVSRRHGRWLACCAFDRVFRRRQTKHAAFVQWLRASLAQPCPSSRADRRLLERVVGTCKCI</sequence>
<accession>A0ABR1Y399</accession>
<organism evidence="1 2">
    <name type="scientific">Phyllosticta citrichinensis</name>
    <dbReference type="NCBI Taxonomy" id="1130410"/>
    <lineage>
        <taxon>Eukaryota</taxon>
        <taxon>Fungi</taxon>
        <taxon>Dikarya</taxon>
        <taxon>Ascomycota</taxon>
        <taxon>Pezizomycotina</taxon>
        <taxon>Dothideomycetes</taxon>
        <taxon>Dothideomycetes incertae sedis</taxon>
        <taxon>Botryosphaeriales</taxon>
        <taxon>Phyllostictaceae</taxon>
        <taxon>Phyllosticta</taxon>
    </lineage>
</organism>
<dbReference type="Proteomes" id="UP001456524">
    <property type="component" value="Unassembled WGS sequence"/>
</dbReference>
<dbReference type="EMBL" id="JBBWUH010000002">
    <property type="protein sequence ID" value="KAK8175533.1"/>
    <property type="molecule type" value="Genomic_DNA"/>
</dbReference>
<dbReference type="Gene3D" id="1.10.357.90">
    <property type="match status" value="1"/>
</dbReference>
<keyword evidence="2" id="KW-1185">Reference proteome</keyword>
<protein>
    <submittedName>
        <fullName evidence="1">Uncharacterized protein</fullName>
    </submittedName>
</protein>
<evidence type="ECO:0000313" key="1">
    <source>
        <dbReference type="EMBL" id="KAK8175533.1"/>
    </source>
</evidence>
<reference evidence="1 2" key="1">
    <citation type="journal article" date="2022" name="G3 (Bethesda)">
        <title>Enemy or ally: a genomic approach to elucidate the lifestyle of Phyllosticta citrichinaensis.</title>
        <authorList>
            <person name="Buijs V.A."/>
            <person name="Groenewald J.Z."/>
            <person name="Haridas S."/>
            <person name="LaButti K.M."/>
            <person name="Lipzen A."/>
            <person name="Martin F.M."/>
            <person name="Barry K."/>
            <person name="Grigoriev I.V."/>
            <person name="Crous P.W."/>
            <person name="Seidl M.F."/>
        </authorList>
    </citation>
    <scope>NUCLEOTIDE SEQUENCE [LARGE SCALE GENOMIC DNA]</scope>
    <source>
        <strain evidence="1 2">CBS 129764</strain>
    </source>
</reference>
<proteinExistence type="predicted"/>
<name>A0ABR1Y399_9PEZI</name>
<evidence type="ECO:0000313" key="2">
    <source>
        <dbReference type="Proteomes" id="UP001456524"/>
    </source>
</evidence>
<gene>
    <name evidence="1" type="ORF">IWX90DRAFT_115025</name>
</gene>
<comment type="caution">
    <text evidence="1">The sequence shown here is derived from an EMBL/GenBank/DDBJ whole genome shotgun (WGS) entry which is preliminary data.</text>
</comment>